<evidence type="ECO:0000256" key="1">
    <source>
        <dbReference type="ARBA" id="ARBA00008857"/>
    </source>
</evidence>
<keyword evidence="4" id="KW-0233">DNA recombination</keyword>
<gene>
    <name evidence="6" type="ORF">ROSMUCSMR3_02893</name>
</gene>
<dbReference type="GO" id="GO:0015074">
    <property type="term" value="P:DNA integration"/>
    <property type="evidence" value="ECO:0007669"/>
    <property type="project" value="UniProtKB-KW"/>
</dbReference>
<evidence type="ECO:0000259" key="5">
    <source>
        <dbReference type="Pfam" id="PF20172"/>
    </source>
</evidence>
<evidence type="ECO:0000313" key="7">
    <source>
        <dbReference type="Proteomes" id="UP000192273"/>
    </source>
</evidence>
<dbReference type="InterPro" id="IPR046668">
    <property type="entry name" value="DUF6538"/>
</dbReference>
<accession>A0A1V0RRG2</accession>
<dbReference type="PANTHER" id="PTHR30349">
    <property type="entry name" value="PHAGE INTEGRASE-RELATED"/>
    <property type="match status" value="1"/>
</dbReference>
<evidence type="ECO:0000256" key="3">
    <source>
        <dbReference type="ARBA" id="ARBA00023125"/>
    </source>
</evidence>
<name>A0A1V0RRG2_9RHOB</name>
<dbReference type="Gene3D" id="1.10.443.10">
    <property type="entry name" value="Intergrase catalytic core"/>
    <property type="match status" value="1"/>
</dbReference>
<keyword evidence="7" id="KW-1185">Reference proteome</keyword>
<dbReference type="InterPro" id="IPR011010">
    <property type="entry name" value="DNA_brk_join_enz"/>
</dbReference>
<dbReference type="Pfam" id="PF20172">
    <property type="entry name" value="DUF6538"/>
    <property type="match status" value="1"/>
</dbReference>
<dbReference type="PANTHER" id="PTHR30349:SF41">
    <property type="entry name" value="INTEGRASE_RECOMBINASE PROTEIN MJ0367-RELATED"/>
    <property type="match status" value="1"/>
</dbReference>
<dbReference type="InterPro" id="IPR050090">
    <property type="entry name" value="Tyrosine_recombinase_XerCD"/>
</dbReference>
<keyword evidence="2" id="KW-0229">DNA integration</keyword>
<keyword evidence="3" id="KW-0238">DNA-binding</keyword>
<comment type="similarity">
    <text evidence="1">Belongs to the 'phage' integrase family.</text>
</comment>
<proteinExistence type="inferred from homology"/>
<dbReference type="Proteomes" id="UP000192273">
    <property type="component" value="Chromosome"/>
</dbReference>
<dbReference type="GO" id="GO:0003677">
    <property type="term" value="F:DNA binding"/>
    <property type="evidence" value="ECO:0007669"/>
    <property type="project" value="UniProtKB-KW"/>
</dbReference>
<dbReference type="AlphaFoldDB" id="A0A1V0RRG2"/>
<sequence length="474" mass="54104">MTNLIKRGNVFWFRMRCPKKYRNVFPQSHISESLGTDSKVAAEALVPQVKQKWLLELEARETGTQSPGSTETFRAMLQLANREGLRPATATELAEGSLDVLLSRLSKLQTVDPTGQSALFAATLGGFELPETMISEVASKMSEYLSSHVQNKNARQKRTWGNKYKRASKTFEVAIQDKPVIKITKDDAYAFRRYWANRVDTEEITTAYAHKHIGYLRMIVDAFYSYLQVDEYFNPFNDLNPIEKPRWERLSAESRKPEFTPKWIQETILTGDKLKGLNEQARDILIICAETGCRQTEIYDLPATSIKLAEKIPHIEIKLETEGDNKREIKTKSSNRKVPLLGAALEAMRRNPCGFPAYQGKGSFSNTVSKHFKKNGLLPSESHQLSGLRHSYETRMRVAKIDNEERAFMMGHSIRKLRGREVYGTKTKLEIQALLAELVVFPTKTWKPRMPNEIHALIDEILEKEGHRARASVL</sequence>
<evidence type="ECO:0000256" key="4">
    <source>
        <dbReference type="ARBA" id="ARBA00023172"/>
    </source>
</evidence>
<evidence type="ECO:0000256" key="2">
    <source>
        <dbReference type="ARBA" id="ARBA00022908"/>
    </source>
</evidence>
<dbReference type="SUPFAM" id="SSF56349">
    <property type="entry name" value="DNA breaking-rejoining enzymes"/>
    <property type="match status" value="1"/>
</dbReference>
<organism evidence="6 7">
    <name type="scientific">Roseovarius mucosus</name>
    <dbReference type="NCBI Taxonomy" id="215743"/>
    <lineage>
        <taxon>Bacteria</taxon>
        <taxon>Pseudomonadati</taxon>
        <taxon>Pseudomonadota</taxon>
        <taxon>Alphaproteobacteria</taxon>
        <taxon>Rhodobacterales</taxon>
        <taxon>Roseobacteraceae</taxon>
        <taxon>Roseovarius</taxon>
    </lineage>
</organism>
<dbReference type="OrthoDB" id="7222937at2"/>
<dbReference type="GO" id="GO:0006310">
    <property type="term" value="P:DNA recombination"/>
    <property type="evidence" value="ECO:0007669"/>
    <property type="project" value="UniProtKB-KW"/>
</dbReference>
<evidence type="ECO:0000313" key="6">
    <source>
        <dbReference type="EMBL" id="ARE84360.1"/>
    </source>
</evidence>
<reference evidence="6 7" key="1">
    <citation type="submission" date="2017-03" db="EMBL/GenBank/DDBJ databases">
        <title>Genome Sequence of Roseovarius mucosus strain SMR3 Isolated from a culture of the Diatom Skeletonema marinoi.</title>
        <authorList>
            <person name="Topel M."/>
            <person name="Pinder M."/>
            <person name="Johansson O.N."/>
            <person name="Kourtchenko O."/>
            <person name="Godhe A."/>
            <person name="Clarke A.K."/>
        </authorList>
    </citation>
    <scope>NUCLEOTIDE SEQUENCE [LARGE SCALE GENOMIC DNA]</scope>
    <source>
        <strain evidence="6 7">SMR3</strain>
    </source>
</reference>
<dbReference type="RefSeq" id="WP_157667311.1">
    <property type="nucleotide sequence ID" value="NZ_CP020474.1"/>
</dbReference>
<protein>
    <submittedName>
        <fullName evidence="6">Integrase</fullName>
    </submittedName>
</protein>
<feature type="domain" description="DUF6538" evidence="5">
    <location>
        <begin position="3"/>
        <end position="53"/>
    </location>
</feature>
<dbReference type="InterPro" id="IPR013762">
    <property type="entry name" value="Integrase-like_cat_sf"/>
</dbReference>
<dbReference type="EMBL" id="CP020474">
    <property type="protein sequence ID" value="ARE84360.1"/>
    <property type="molecule type" value="Genomic_DNA"/>
</dbReference>
<dbReference type="KEGG" id="rmm:ROSMUCSMR3_02893"/>